<dbReference type="GO" id="GO:0016787">
    <property type="term" value="F:hydrolase activity"/>
    <property type="evidence" value="ECO:0007669"/>
    <property type="project" value="UniProtKB-KW"/>
</dbReference>
<dbReference type="GeneID" id="20708201"/>
<dbReference type="InterPro" id="IPR010905">
    <property type="entry name" value="Glyco_hydro_88"/>
</dbReference>
<dbReference type="InterPro" id="IPR012341">
    <property type="entry name" value="6hp_glycosidase-like_sf"/>
</dbReference>
<dbReference type="InterPro" id="IPR052043">
    <property type="entry name" value="PolySaccharide_Degr_Enz"/>
</dbReference>
<dbReference type="OrthoDB" id="540611at2759"/>
<reference evidence="3 4" key="1">
    <citation type="submission" date="2008-03" db="EMBL/GenBank/DDBJ databases">
        <title>The Genome Sequence of Verticillium dahliae VdLs.17.</title>
        <authorList>
            <consortium name="The Broad Institute Genome Sequencing Platform"/>
            <person name="Ma L.-J.J."/>
            <person name="Klosterman S.J."/>
            <person name="Subbarao K."/>
            <person name="Dobinson K."/>
            <person name="Veronese P."/>
            <person name="Kang S."/>
            <person name="Gold S.E."/>
            <person name="Young S."/>
            <person name="Jaffe D."/>
            <person name="Gnerre S."/>
            <person name="Berlin A."/>
            <person name="Heiman D."/>
            <person name="Hepburn T."/>
            <person name="Sykes S."/>
            <person name="Alvarado L."/>
            <person name="Kodira C.D."/>
            <person name="Lander E."/>
            <person name="Galagan J."/>
            <person name="Nusbaum C."/>
            <person name="Birren B."/>
        </authorList>
    </citation>
    <scope>NUCLEOTIDE SEQUENCE [LARGE SCALE GENOMIC DNA]</scope>
    <source>
        <strain evidence="4">VdLs.17 / ATCC MYA-4575 / FGSC 10137</strain>
    </source>
</reference>
<accession>G2X9A6</accession>
<dbReference type="InterPro" id="IPR008928">
    <property type="entry name" value="6-hairpin_glycosidase_sf"/>
</dbReference>
<reference evidence="4" key="2">
    <citation type="journal article" date="2011" name="PLoS Pathog.">
        <title>Comparative genomics yields insights into niche adaptation of plant vascular wilt pathogens.</title>
        <authorList>
            <person name="Klosterman S.J."/>
            <person name="Subbarao K.V."/>
            <person name="Kang S."/>
            <person name="Veronese P."/>
            <person name="Gold S.E."/>
            <person name="Thomma B.P.H.J."/>
            <person name="Chen Z."/>
            <person name="Henrissat B."/>
            <person name="Lee Y.-H."/>
            <person name="Park J."/>
            <person name="Garcia-Pedrajas M.D."/>
            <person name="Barbara D.J."/>
            <person name="Anchieta A."/>
            <person name="de Jonge R."/>
            <person name="Santhanam P."/>
            <person name="Maruthachalam K."/>
            <person name="Atallah Z."/>
            <person name="Amyotte S.G."/>
            <person name="Paz Z."/>
            <person name="Inderbitzin P."/>
            <person name="Hayes R.J."/>
            <person name="Heiman D.I."/>
            <person name="Young S."/>
            <person name="Zeng Q."/>
            <person name="Engels R."/>
            <person name="Galagan J."/>
            <person name="Cuomo C.A."/>
            <person name="Dobinson K.F."/>
            <person name="Ma L.-J."/>
        </authorList>
    </citation>
    <scope>NUCLEOTIDE SEQUENCE [LARGE SCALE GENOMIC DNA]</scope>
    <source>
        <strain evidence="4">VdLs.17 / ATCC MYA-4575 / FGSC 10137</strain>
    </source>
</reference>
<dbReference type="Gene3D" id="1.50.10.10">
    <property type="match status" value="2"/>
</dbReference>
<dbReference type="AlphaFoldDB" id="G2X9A6"/>
<dbReference type="InParanoid" id="G2X9A6"/>
<dbReference type="SUPFAM" id="SSF48208">
    <property type="entry name" value="Six-hairpin glycosidases"/>
    <property type="match status" value="1"/>
</dbReference>
<dbReference type="EMBL" id="DS572708">
    <property type="protein sequence ID" value="EGY15574.1"/>
    <property type="molecule type" value="Genomic_DNA"/>
</dbReference>
<keyword evidence="2" id="KW-0732">Signal</keyword>
<dbReference type="Pfam" id="PF07470">
    <property type="entry name" value="Glyco_hydro_88"/>
    <property type="match status" value="2"/>
</dbReference>
<feature type="chain" id="PRO_5012610079" evidence="2">
    <location>
        <begin position="16"/>
        <end position="275"/>
    </location>
</feature>
<protein>
    <submittedName>
        <fullName evidence="3">Glycosyl hydrolase</fullName>
    </submittedName>
</protein>
<organism evidence="3 4">
    <name type="scientific">Verticillium dahliae (strain VdLs.17 / ATCC MYA-4575 / FGSC 10137)</name>
    <name type="common">Verticillium wilt</name>
    <dbReference type="NCBI Taxonomy" id="498257"/>
    <lineage>
        <taxon>Eukaryota</taxon>
        <taxon>Fungi</taxon>
        <taxon>Dikarya</taxon>
        <taxon>Ascomycota</taxon>
        <taxon>Pezizomycotina</taxon>
        <taxon>Sordariomycetes</taxon>
        <taxon>Hypocreomycetidae</taxon>
        <taxon>Glomerellales</taxon>
        <taxon>Plectosphaerellaceae</taxon>
        <taxon>Verticillium</taxon>
    </lineage>
</organism>
<sequence length="275" mass="31180">MKACTLALLATAAAAAPSPEIPYSQWMTDSMIRNGYQLAPTFHYDEATLYTSFEAVYDANRNETVLEFYRSHVYAVVLEDGTIDGFNHSHYSLDNYRFGNNILWWYERTGEERFRIAAGKIKDQLDRHPRTPTGGFWHRLLGYFRAVAGGLRAVQDETGGWWNVMSEPYPGRPGNYIESSASVMFTFALLKGLRLGILPKEEFTETAVKAYRGMVDMFVTENDDGTLNWEKTVEVGSLGSNATFEYYSSIKLRQNDLRGGGVFMLAALEWESRTC</sequence>
<dbReference type="RefSeq" id="XP_009657737.1">
    <property type="nucleotide sequence ID" value="XM_009659442.1"/>
</dbReference>
<name>G2X9A6_VERDV</name>
<dbReference type="Proteomes" id="UP000001611">
    <property type="component" value="Unassembled WGS sequence"/>
</dbReference>
<proteinExistence type="predicted"/>
<dbReference type="PANTHER" id="PTHR33886:SF9">
    <property type="entry name" value="UNSATURATED RHAMNOGALACTURONAN HYDROLASE (EUROFUNG)"/>
    <property type="match status" value="1"/>
</dbReference>
<dbReference type="HOGENOM" id="CLU_038720_1_0_1"/>
<dbReference type="KEGG" id="vda:VDAG_06738"/>
<evidence type="ECO:0000256" key="1">
    <source>
        <dbReference type="ARBA" id="ARBA00022801"/>
    </source>
</evidence>
<dbReference type="GO" id="GO:0005975">
    <property type="term" value="P:carbohydrate metabolic process"/>
    <property type="evidence" value="ECO:0007669"/>
    <property type="project" value="InterPro"/>
</dbReference>
<dbReference type="PANTHER" id="PTHR33886">
    <property type="entry name" value="UNSATURATED RHAMNOGALACTURONAN HYDROLASE (EUROFUNG)"/>
    <property type="match status" value="1"/>
</dbReference>
<feature type="signal peptide" evidence="2">
    <location>
        <begin position="1"/>
        <end position="15"/>
    </location>
</feature>
<keyword evidence="4" id="KW-1185">Reference proteome</keyword>
<evidence type="ECO:0000313" key="4">
    <source>
        <dbReference type="Proteomes" id="UP000001611"/>
    </source>
</evidence>
<keyword evidence="1 3" id="KW-0378">Hydrolase</keyword>
<evidence type="ECO:0000256" key="2">
    <source>
        <dbReference type="SAM" id="SignalP"/>
    </source>
</evidence>
<dbReference type="OMA" id="TAWDDIM"/>
<dbReference type="eggNOG" id="ENOG502QV67">
    <property type="taxonomic scope" value="Eukaryota"/>
</dbReference>
<gene>
    <name evidence="3" type="ORF">VDAG_06738</name>
</gene>
<evidence type="ECO:0000313" key="3">
    <source>
        <dbReference type="EMBL" id="EGY15574.1"/>
    </source>
</evidence>